<evidence type="ECO:0000256" key="5">
    <source>
        <dbReference type="ARBA" id="ARBA00022692"/>
    </source>
</evidence>
<feature type="compositionally biased region" description="Basic and acidic residues" evidence="18">
    <location>
        <begin position="395"/>
        <end position="409"/>
    </location>
</feature>
<evidence type="ECO:0000313" key="20">
    <source>
        <dbReference type="EMBL" id="MFC6837282.1"/>
    </source>
</evidence>
<dbReference type="PANTHER" id="PTHR39188">
    <property type="entry name" value="MEMBRANE-ASSOCIATED ZINC METALLOPROTEASE M50B"/>
    <property type="match status" value="1"/>
</dbReference>
<dbReference type="InterPro" id="IPR016483">
    <property type="entry name" value="UCP006404_Pept_M50_CBS"/>
</dbReference>
<evidence type="ECO:0000256" key="14">
    <source>
        <dbReference type="PIRNR" id="PIRNR006404"/>
    </source>
</evidence>
<comment type="cofactor">
    <cofactor evidence="14 16">
        <name>Zn(2+)</name>
        <dbReference type="ChEBI" id="CHEBI:29105"/>
    </cofactor>
    <text evidence="14 16">Binds 1 zinc ion per subunit.</text>
</comment>
<evidence type="ECO:0000256" key="10">
    <source>
        <dbReference type="ARBA" id="ARBA00022989"/>
    </source>
</evidence>
<feature type="transmembrane region" description="Helical" evidence="14">
    <location>
        <begin position="59"/>
        <end position="78"/>
    </location>
</feature>
<keyword evidence="10 14" id="KW-1133">Transmembrane helix</keyword>
<evidence type="ECO:0000256" key="18">
    <source>
        <dbReference type="SAM" id="MobiDB-lite"/>
    </source>
</evidence>
<dbReference type="GO" id="GO:0008237">
    <property type="term" value="F:metallopeptidase activity"/>
    <property type="evidence" value="ECO:0007669"/>
    <property type="project" value="UniProtKB-UniRule"/>
</dbReference>
<dbReference type="InterPro" id="IPR008915">
    <property type="entry name" value="Peptidase_M50"/>
</dbReference>
<keyword evidence="8 14" id="KW-0378">Hydrolase</keyword>
<dbReference type="PIRSF" id="PIRSF006404">
    <property type="entry name" value="UCP006404_Pept_M50_CBS"/>
    <property type="match status" value="1"/>
</dbReference>
<evidence type="ECO:0000256" key="15">
    <source>
        <dbReference type="PIRSR" id="PIRSR006404-1"/>
    </source>
</evidence>
<dbReference type="Pfam" id="PF00571">
    <property type="entry name" value="CBS"/>
    <property type="match status" value="2"/>
</dbReference>
<evidence type="ECO:0000256" key="4">
    <source>
        <dbReference type="ARBA" id="ARBA00022670"/>
    </source>
</evidence>
<evidence type="ECO:0000256" key="2">
    <source>
        <dbReference type="ARBA" id="ARBA00007931"/>
    </source>
</evidence>
<feature type="transmembrane region" description="Helical" evidence="14">
    <location>
        <begin position="150"/>
        <end position="173"/>
    </location>
</feature>
<dbReference type="CDD" id="cd06164">
    <property type="entry name" value="S2P-M50_SpoIVFB_CBS"/>
    <property type="match status" value="1"/>
</dbReference>
<evidence type="ECO:0000256" key="17">
    <source>
        <dbReference type="PROSITE-ProRule" id="PRU00703"/>
    </source>
</evidence>
<feature type="region of interest" description="Disordered" evidence="18">
    <location>
        <begin position="379"/>
        <end position="409"/>
    </location>
</feature>
<feature type="active site" evidence="15">
    <location>
        <position position="80"/>
    </location>
</feature>
<dbReference type="PROSITE" id="PS51371">
    <property type="entry name" value="CBS"/>
    <property type="match status" value="2"/>
</dbReference>
<feature type="transmembrane region" description="Helical" evidence="14">
    <location>
        <begin position="207"/>
        <end position="236"/>
    </location>
</feature>
<feature type="binding site" evidence="16">
    <location>
        <position position="79"/>
    </location>
    <ligand>
        <name>Zn(2+)</name>
        <dbReference type="ChEBI" id="CHEBI:29105"/>
        <note>catalytic</note>
    </ligand>
</feature>
<evidence type="ECO:0000259" key="19">
    <source>
        <dbReference type="PROSITE" id="PS51371"/>
    </source>
</evidence>
<dbReference type="AlphaFoldDB" id="A0ABD5UDN3"/>
<evidence type="ECO:0000313" key="21">
    <source>
        <dbReference type="Proteomes" id="UP001596406"/>
    </source>
</evidence>
<comment type="caution">
    <text evidence="20">The sequence shown here is derived from an EMBL/GenBank/DDBJ whole genome shotgun (WGS) entry which is preliminary data.</text>
</comment>
<name>A0ABD5UDN3_9EURY</name>
<dbReference type="Gene3D" id="3.10.580.10">
    <property type="entry name" value="CBS-domain"/>
    <property type="match status" value="2"/>
</dbReference>
<keyword evidence="21" id="KW-1185">Reference proteome</keyword>
<keyword evidence="5 14" id="KW-0812">Transmembrane</keyword>
<dbReference type="Pfam" id="PF02163">
    <property type="entry name" value="Peptidase_M50"/>
    <property type="match status" value="2"/>
</dbReference>
<dbReference type="GO" id="GO:0005886">
    <property type="term" value="C:plasma membrane"/>
    <property type="evidence" value="ECO:0007669"/>
    <property type="project" value="UniProtKB-SubCell"/>
</dbReference>
<dbReference type="RefSeq" id="WP_304448949.1">
    <property type="nucleotide sequence ID" value="NZ_JARRAH010000001.1"/>
</dbReference>
<accession>A0ABD5UDN3</accession>
<dbReference type="PANTHER" id="PTHR39188:SF3">
    <property type="entry name" value="STAGE IV SPORULATION PROTEIN FB"/>
    <property type="match status" value="1"/>
</dbReference>
<reference evidence="20 21" key="1">
    <citation type="journal article" date="2019" name="Int. J. Syst. Evol. Microbiol.">
        <title>The Global Catalogue of Microorganisms (GCM) 10K type strain sequencing project: providing services to taxonomists for standard genome sequencing and annotation.</title>
        <authorList>
            <consortium name="The Broad Institute Genomics Platform"/>
            <consortium name="The Broad Institute Genome Sequencing Center for Infectious Disease"/>
            <person name="Wu L."/>
            <person name="Ma J."/>
        </authorList>
    </citation>
    <scope>NUCLEOTIDE SEQUENCE [LARGE SCALE GENOMIC DNA]</scope>
    <source>
        <strain evidence="20 21">PSRA2</strain>
    </source>
</reference>
<keyword evidence="4 14" id="KW-0645">Protease</keyword>
<evidence type="ECO:0000256" key="12">
    <source>
        <dbReference type="ARBA" id="ARBA00023122"/>
    </source>
</evidence>
<dbReference type="Proteomes" id="UP001596406">
    <property type="component" value="Unassembled WGS sequence"/>
</dbReference>
<evidence type="ECO:0000256" key="13">
    <source>
        <dbReference type="ARBA" id="ARBA00023136"/>
    </source>
</evidence>
<keyword evidence="9 14" id="KW-0862">Zinc</keyword>
<feature type="domain" description="CBS" evidence="19">
    <location>
        <begin position="322"/>
        <end position="380"/>
    </location>
</feature>
<keyword evidence="12 17" id="KW-0129">CBS domain</keyword>
<protein>
    <recommendedName>
        <fullName evidence="14">Zinc metalloprotease</fullName>
    </recommendedName>
</protein>
<feature type="transmembrane region" description="Helical" evidence="14">
    <location>
        <begin position="90"/>
        <end position="108"/>
    </location>
</feature>
<evidence type="ECO:0000256" key="1">
    <source>
        <dbReference type="ARBA" id="ARBA00004651"/>
    </source>
</evidence>
<feature type="binding site" evidence="16">
    <location>
        <position position="83"/>
    </location>
    <ligand>
        <name>Zn(2+)</name>
        <dbReference type="ChEBI" id="CHEBI:29105"/>
        <note>catalytic</note>
    </ligand>
</feature>
<evidence type="ECO:0000256" key="16">
    <source>
        <dbReference type="PIRSR" id="PIRSR006404-2"/>
    </source>
</evidence>
<comment type="similarity">
    <text evidence="2 14">Belongs to the peptidase M50B family.</text>
</comment>
<keyword evidence="7" id="KW-0677">Repeat</keyword>
<feature type="transmembrane region" description="Helical" evidence="14">
    <location>
        <begin position="20"/>
        <end position="39"/>
    </location>
</feature>
<evidence type="ECO:0000256" key="11">
    <source>
        <dbReference type="ARBA" id="ARBA00023049"/>
    </source>
</evidence>
<dbReference type="SUPFAM" id="SSF54631">
    <property type="entry name" value="CBS-domain pair"/>
    <property type="match status" value="1"/>
</dbReference>
<feature type="binding site" evidence="16">
    <location>
        <position position="179"/>
    </location>
    <ligand>
        <name>Zn(2+)</name>
        <dbReference type="ChEBI" id="CHEBI:29105"/>
        <note>catalytic</note>
    </ligand>
</feature>
<feature type="domain" description="CBS" evidence="19">
    <location>
        <begin position="258"/>
        <end position="315"/>
    </location>
</feature>
<evidence type="ECO:0000256" key="7">
    <source>
        <dbReference type="ARBA" id="ARBA00022737"/>
    </source>
</evidence>
<keyword evidence="11 14" id="KW-0482">Metalloprotease</keyword>
<sequence>MRSFRIGSAFGIPIKLDLTFLLVLPLFAYIIGTQVGLWVDTLNGVLGADIALDGLSQGLTPYVLGTFAAVGLFASVLLHELGHSLVARRFGFPIASITLWLFGGIAQLSEMPEDWKQELYIALAGPAVSVALGALFYAVFAVLPGGEPVLGAVLFVVGYLAITNVALAAFNLLPGFPMDGGRVLRALLARTRPYARATQIAAEVGKVFAIVLGLLGLFGGFNIFLVGVAFFIYIGAASEAQQTVMKAAFEGVTVRDIMTPRERLHVIDARDSVATLLDRMFSERHTGYPVMRDGRVVGLVTLEDAKAVKEVERDAYRVEEVMSTDLVTIGPDADAMEALSRMQQSSVGRLPVMDGESLVGLVSRTDLMTALTIIRSSGSLDARRPRNARAADGGRGGDGERPGVPDDSR</sequence>
<evidence type="ECO:0000256" key="6">
    <source>
        <dbReference type="ARBA" id="ARBA00022723"/>
    </source>
</evidence>
<dbReference type="InterPro" id="IPR000644">
    <property type="entry name" value="CBS_dom"/>
</dbReference>
<feature type="transmembrane region" description="Helical" evidence="14">
    <location>
        <begin position="120"/>
        <end position="143"/>
    </location>
</feature>
<dbReference type="CDD" id="cd04801">
    <property type="entry name" value="CBS_pair_peptidase_M50"/>
    <property type="match status" value="1"/>
</dbReference>
<dbReference type="GO" id="GO:0006508">
    <property type="term" value="P:proteolysis"/>
    <property type="evidence" value="ECO:0007669"/>
    <property type="project" value="UniProtKB-KW"/>
</dbReference>
<organism evidence="20 21">
    <name type="scientific">Halomarina ordinaria</name>
    <dbReference type="NCBI Taxonomy" id="3033939"/>
    <lineage>
        <taxon>Archaea</taxon>
        <taxon>Methanobacteriati</taxon>
        <taxon>Methanobacteriota</taxon>
        <taxon>Stenosarchaea group</taxon>
        <taxon>Halobacteria</taxon>
        <taxon>Halobacteriales</taxon>
        <taxon>Natronomonadaceae</taxon>
        <taxon>Halomarina</taxon>
    </lineage>
</organism>
<gene>
    <name evidence="20" type="ORF">ACFQHK_12280</name>
</gene>
<dbReference type="GO" id="GO:0046872">
    <property type="term" value="F:metal ion binding"/>
    <property type="evidence" value="ECO:0007669"/>
    <property type="project" value="UniProtKB-UniRule"/>
</dbReference>
<dbReference type="InterPro" id="IPR046342">
    <property type="entry name" value="CBS_dom_sf"/>
</dbReference>
<keyword evidence="6 14" id="KW-0479">Metal-binding</keyword>
<dbReference type="SMART" id="SM00116">
    <property type="entry name" value="CBS"/>
    <property type="match status" value="2"/>
</dbReference>
<dbReference type="EMBL" id="JBHSXM010000001">
    <property type="protein sequence ID" value="MFC6837282.1"/>
    <property type="molecule type" value="Genomic_DNA"/>
</dbReference>
<evidence type="ECO:0000256" key="3">
    <source>
        <dbReference type="ARBA" id="ARBA00022475"/>
    </source>
</evidence>
<proteinExistence type="inferred from homology"/>
<keyword evidence="3 14" id="KW-1003">Cell membrane</keyword>
<evidence type="ECO:0000256" key="9">
    <source>
        <dbReference type="ARBA" id="ARBA00022833"/>
    </source>
</evidence>
<keyword evidence="13 14" id="KW-0472">Membrane</keyword>
<evidence type="ECO:0000256" key="8">
    <source>
        <dbReference type="ARBA" id="ARBA00022801"/>
    </source>
</evidence>
<comment type="subcellular location">
    <subcellularLocation>
        <location evidence="1 14">Cell membrane</location>
        <topology evidence="1 14">Multi-pass membrane protein</topology>
    </subcellularLocation>
</comment>